<reference evidence="8" key="1">
    <citation type="journal article" date="2014" name="Int. J. Syst. Evol. Microbiol.">
        <title>Complete genome sequence of Corynebacterium casei LMG S-19264T (=DSM 44701T), isolated from a smear-ripened cheese.</title>
        <authorList>
            <consortium name="US DOE Joint Genome Institute (JGI-PGF)"/>
            <person name="Walter F."/>
            <person name="Albersmeier A."/>
            <person name="Kalinowski J."/>
            <person name="Ruckert C."/>
        </authorList>
    </citation>
    <scope>NUCLEOTIDE SEQUENCE</scope>
    <source>
        <strain evidence="8">JCM 3051</strain>
    </source>
</reference>
<gene>
    <name evidence="8" type="ORF">GCM10010102_11990</name>
</gene>
<evidence type="ECO:0000256" key="5">
    <source>
        <dbReference type="SAM" id="MobiDB-lite"/>
    </source>
</evidence>
<name>A0A8H9L460_9MICO</name>
<dbReference type="EMBL" id="BMPT01000003">
    <property type="protein sequence ID" value="GGM17896.1"/>
    <property type="molecule type" value="Genomic_DNA"/>
</dbReference>
<evidence type="ECO:0000313" key="9">
    <source>
        <dbReference type="Proteomes" id="UP000655589"/>
    </source>
</evidence>
<comment type="subcellular location">
    <subcellularLocation>
        <location evidence="1">Endomembrane system</location>
        <topology evidence="1">Multi-pass membrane protein</topology>
    </subcellularLocation>
</comment>
<feature type="region of interest" description="Disordered" evidence="5">
    <location>
        <begin position="275"/>
        <end position="295"/>
    </location>
</feature>
<dbReference type="Pfam" id="PF05090">
    <property type="entry name" value="HTTM"/>
    <property type="match status" value="1"/>
</dbReference>
<evidence type="ECO:0000256" key="6">
    <source>
        <dbReference type="SAM" id="Phobius"/>
    </source>
</evidence>
<dbReference type="PANTHER" id="PTHR39535">
    <property type="entry name" value="SPORULATION-DELAYING PROTEIN SDPB"/>
    <property type="match status" value="1"/>
</dbReference>
<organism evidence="8 9">
    <name type="scientific">Promicromonospora citrea</name>
    <dbReference type="NCBI Taxonomy" id="43677"/>
    <lineage>
        <taxon>Bacteria</taxon>
        <taxon>Bacillati</taxon>
        <taxon>Actinomycetota</taxon>
        <taxon>Actinomycetes</taxon>
        <taxon>Micrococcales</taxon>
        <taxon>Promicromonosporaceae</taxon>
        <taxon>Promicromonospora</taxon>
    </lineage>
</organism>
<dbReference type="PANTHER" id="PTHR39535:SF2">
    <property type="entry name" value="HTTM DOMAIN-CONTAINING PROTEIN"/>
    <property type="match status" value="1"/>
</dbReference>
<dbReference type="InterPro" id="IPR052964">
    <property type="entry name" value="Sporulation_signal_mat"/>
</dbReference>
<dbReference type="InterPro" id="IPR053934">
    <property type="entry name" value="HTTM_dom"/>
</dbReference>
<keyword evidence="2 6" id="KW-0812">Transmembrane</keyword>
<proteinExistence type="predicted"/>
<evidence type="ECO:0000256" key="2">
    <source>
        <dbReference type="ARBA" id="ARBA00022692"/>
    </source>
</evidence>
<evidence type="ECO:0000256" key="3">
    <source>
        <dbReference type="ARBA" id="ARBA00022989"/>
    </source>
</evidence>
<sequence length="295" mass="31318">MTDTPHATRGVALTRILLGAGTGAYVAVNFPGRHALWGAGARWAEPVGGFALTSGPVLTAGCATLIVVAALVAVGWHARWTVPLLLVGWAGLTSWNPLVADQGLNLARILLVYLCFADSSARWSLDSRRRARRRTTVRPGSGAALLHNAAVLAIGAQVCLVYVLSALFKLAGESWRDGTAVAYPLLLPQFRPWPPLADLVVGQGWLVAVATWGTLAVQLVFPLLMLHRRLRVAGLCGVLALHAAIAVVMGLPFFSLFVVAGDCVFLRETSRGGAAARHPAHPTWWSQRTGAPRPA</sequence>
<evidence type="ECO:0000256" key="4">
    <source>
        <dbReference type="ARBA" id="ARBA00023136"/>
    </source>
</evidence>
<evidence type="ECO:0000259" key="7">
    <source>
        <dbReference type="SMART" id="SM00752"/>
    </source>
</evidence>
<keyword evidence="3 6" id="KW-1133">Transmembrane helix</keyword>
<evidence type="ECO:0000313" key="8">
    <source>
        <dbReference type="EMBL" id="GGM17896.1"/>
    </source>
</evidence>
<feature type="transmembrane region" description="Helical" evidence="6">
    <location>
        <begin position="80"/>
        <end position="100"/>
    </location>
</feature>
<protein>
    <recommendedName>
        <fullName evidence="7">HTTM-like domain-containing protein</fullName>
    </recommendedName>
</protein>
<evidence type="ECO:0000256" key="1">
    <source>
        <dbReference type="ARBA" id="ARBA00004127"/>
    </source>
</evidence>
<feature type="transmembrane region" description="Helical" evidence="6">
    <location>
        <begin position="145"/>
        <end position="168"/>
    </location>
</feature>
<feature type="transmembrane region" description="Helical" evidence="6">
    <location>
        <begin position="238"/>
        <end position="260"/>
    </location>
</feature>
<keyword evidence="4 6" id="KW-0472">Membrane</keyword>
<reference evidence="8" key="2">
    <citation type="submission" date="2020-09" db="EMBL/GenBank/DDBJ databases">
        <authorList>
            <person name="Sun Q."/>
            <person name="Ohkuma M."/>
        </authorList>
    </citation>
    <scope>NUCLEOTIDE SEQUENCE</scope>
    <source>
        <strain evidence="8">JCM 3051</strain>
    </source>
</reference>
<accession>A0A8H9L460</accession>
<dbReference type="AlphaFoldDB" id="A0A8H9L460"/>
<keyword evidence="9" id="KW-1185">Reference proteome</keyword>
<feature type="transmembrane region" description="Helical" evidence="6">
    <location>
        <begin position="205"/>
        <end position="226"/>
    </location>
</feature>
<dbReference type="SMART" id="SM00752">
    <property type="entry name" value="HTTM"/>
    <property type="match status" value="1"/>
</dbReference>
<feature type="transmembrane region" description="Helical" evidence="6">
    <location>
        <begin position="106"/>
        <end position="125"/>
    </location>
</feature>
<feature type="transmembrane region" description="Helical" evidence="6">
    <location>
        <begin position="50"/>
        <end position="73"/>
    </location>
</feature>
<feature type="domain" description="HTTM-like" evidence="7">
    <location>
        <begin position="3"/>
        <end position="270"/>
    </location>
</feature>
<dbReference type="Proteomes" id="UP000655589">
    <property type="component" value="Unassembled WGS sequence"/>
</dbReference>
<feature type="transmembrane region" description="Helical" evidence="6">
    <location>
        <begin position="12"/>
        <end position="30"/>
    </location>
</feature>
<dbReference type="InterPro" id="IPR011020">
    <property type="entry name" value="HTTM-like"/>
</dbReference>
<dbReference type="GO" id="GO:0012505">
    <property type="term" value="C:endomembrane system"/>
    <property type="evidence" value="ECO:0007669"/>
    <property type="project" value="UniProtKB-SubCell"/>
</dbReference>
<comment type="caution">
    <text evidence="8">The sequence shown here is derived from an EMBL/GenBank/DDBJ whole genome shotgun (WGS) entry which is preliminary data.</text>
</comment>